<dbReference type="RefSeq" id="WP_244938180.1">
    <property type="nucleotide sequence ID" value="NZ_BJNT01000009.1"/>
</dbReference>
<keyword evidence="4" id="KW-0547">Nucleotide-binding</keyword>
<evidence type="ECO:0000256" key="4">
    <source>
        <dbReference type="ARBA" id="ARBA00022741"/>
    </source>
</evidence>
<keyword evidence="5" id="KW-0227">DNA damage</keyword>
<evidence type="ECO:0000313" key="16">
    <source>
        <dbReference type="Proteomes" id="UP000319986"/>
    </source>
</evidence>
<dbReference type="GO" id="GO:0006281">
    <property type="term" value="P:DNA repair"/>
    <property type="evidence" value="ECO:0007669"/>
    <property type="project" value="UniProtKB-KW"/>
</dbReference>
<dbReference type="GO" id="GO:0004518">
    <property type="term" value="F:nuclease activity"/>
    <property type="evidence" value="ECO:0007669"/>
    <property type="project" value="UniProtKB-KW"/>
</dbReference>
<accession>A0A4Y4BYP5</accession>
<gene>
    <name evidence="15" type="ORF">CVA01_12750</name>
</gene>
<feature type="region of interest" description="Disordered" evidence="14">
    <location>
        <begin position="251"/>
        <end position="318"/>
    </location>
</feature>
<reference evidence="15 16" key="1">
    <citation type="submission" date="2019-06" db="EMBL/GenBank/DDBJ databases">
        <title>Whole genome shotgun sequence of Corynebacterium variabile NBRC 15286.</title>
        <authorList>
            <person name="Hosoyama A."/>
            <person name="Uohara A."/>
            <person name="Ohji S."/>
            <person name="Ichikawa N."/>
        </authorList>
    </citation>
    <scope>NUCLEOTIDE SEQUENCE [LARGE SCALE GENOMIC DNA]</scope>
    <source>
        <strain evidence="15 16">NBRC 15286</strain>
    </source>
</reference>
<evidence type="ECO:0000256" key="2">
    <source>
        <dbReference type="ARBA" id="ARBA00022490"/>
    </source>
</evidence>
<evidence type="ECO:0000256" key="1">
    <source>
        <dbReference type="ARBA" id="ARBA00004496"/>
    </source>
</evidence>
<keyword evidence="9" id="KW-0238">DNA-binding</keyword>
<dbReference type="InterPro" id="IPR027417">
    <property type="entry name" value="P-loop_NTPase"/>
</dbReference>
<keyword evidence="7" id="KW-0067">ATP-binding</keyword>
<feature type="compositionally biased region" description="Polar residues" evidence="14">
    <location>
        <begin position="261"/>
        <end position="270"/>
    </location>
</feature>
<dbReference type="Proteomes" id="UP000319986">
    <property type="component" value="Unassembled WGS sequence"/>
</dbReference>
<evidence type="ECO:0000256" key="9">
    <source>
        <dbReference type="ARBA" id="ARBA00023125"/>
    </source>
</evidence>
<dbReference type="GO" id="GO:0003677">
    <property type="term" value="F:DNA binding"/>
    <property type="evidence" value="ECO:0007669"/>
    <property type="project" value="UniProtKB-KW"/>
</dbReference>
<evidence type="ECO:0000256" key="13">
    <source>
        <dbReference type="ARBA" id="ARBA00042156"/>
    </source>
</evidence>
<comment type="subcellular location">
    <subcellularLocation>
        <location evidence="1">Cytoplasm</location>
    </subcellularLocation>
</comment>
<evidence type="ECO:0000256" key="14">
    <source>
        <dbReference type="SAM" id="MobiDB-lite"/>
    </source>
</evidence>
<keyword evidence="2" id="KW-0963">Cytoplasm</keyword>
<keyword evidence="10" id="KW-0234">DNA repair</keyword>
<evidence type="ECO:0000256" key="6">
    <source>
        <dbReference type="ARBA" id="ARBA00022769"/>
    </source>
</evidence>
<dbReference type="Gene3D" id="3.40.50.300">
    <property type="entry name" value="P-loop containing nucleotide triphosphate hydrolases"/>
    <property type="match status" value="1"/>
</dbReference>
<feature type="compositionally biased region" description="Basic residues" evidence="14">
    <location>
        <begin position="307"/>
        <end position="318"/>
    </location>
</feature>
<keyword evidence="6" id="KW-0228">DNA excision</keyword>
<comment type="similarity">
    <text evidence="11">Belongs to the ABC transporter superfamily. UvrA family.</text>
</comment>
<evidence type="ECO:0000256" key="10">
    <source>
        <dbReference type="ARBA" id="ARBA00023204"/>
    </source>
</evidence>
<dbReference type="Gene3D" id="1.10.8.280">
    <property type="entry name" value="ABC transporter ATPase domain-like"/>
    <property type="match status" value="1"/>
</dbReference>
<dbReference type="Gene3D" id="1.20.1580.10">
    <property type="entry name" value="ABC transporter ATPase like domain"/>
    <property type="match status" value="1"/>
</dbReference>
<keyword evidence="3" id="KW-0677">Repeat</keyword>
<dbReference type="EMBL" id="BJNT01000009">
    <property type="protein sequence ID" value="GEC85961.1"/>
    <property type="molecule type" value="Genomic_DNA"/>
</dbReference>
<comment type="caution">
    <text evidence="15">The sequence shown here is derived from an EMBL/GenBank/DDBJ whole genome shotgun (WGS) entry which is preliminary data.</text>
</comment>
<proteinExistence type="inferred from homology"/>
<dbReference type="GeneID" id="82889136"/>
<evidence type="ECO:0000256" key="7">
    <source>
        <dbReference type="ARBA" id="ARBA00022840"/>
    </source>
</evidence>
<evidence type="ECO:0000256" key="5">
    <source>
        <dbReference type="ARBA" id="ARBA00022763"/>
    </source>
</evidence>
<evidence type="ECO:0000313" key="15">
    <source>
        <dbReference type="EMBL" id="GEC85961.1"/>
    </source>
</evidence>
<dbReference type="GO" id="GO:0005737">
    <property type="term" value="C:cytoplasm"/>
    <property type="evidence" value="ECO:0007669"/>
    <property type="project" value="UniProtKB-SubCell"/>
</dbReference>
<evidence type="ECO:0000256" key="8">
    <source>
        <dbReference type="ARBA" id="ARBA00022881"/>
    </source>
</evidence>
<dbReference type="AlphaFoldDB" id="A0A4Y4BYP5"/>
<evidence type="ECO:0000256" key="12">
    <source>
        <dbReference type="ARBA" id="ARBA00039316"/>
    </source>
</evidence>
<evidence type="ECO:0000256" key="3">
    <source>
        <dbReference type="ARBA" id="ARBA00022737"/>
    </source>
</evidence>
<dbReference type="SUPFAM" id="SSF52540">
    <property type="entry name" value="P-loop containing nucleoside triphosphate hydrolases"/>
    <property type="match status" value="1"/>
</dbReference>
<sequence length="318" mass="34356">MRFPTFAPGTYRWKRLVTFGLCDPSVPWSQLPDEIRDVLLHARDLPLEDPLPGYPDHGRFDGIIPRLQDSYLRRTPSRLTTAERTGLDAVASHSTCPDCAGARLNTAARNSLINGRSIADWAAVSVSDLCELVVEATESLGESAAPLLTDISRRVDALVEVGLGYLNLDRSSPTLSGGEPQRVKMVRHLGSPLTEVTYVFDEPAAGLHPSDVQRLITLLTGLRDRKNTVLVVDHNPAVIAAADHVIGMGPGGGESGGRITFTGTPASVSNAEAPGSSRRSAHRPVPPRWSTPGATTSGISRNGPERRPHRGHRSRRKR</sequence>
<name>A0A4Y4BYP5_9CORY</name>
<dbReference type="GO" id="GO:0005524">
    <property type="term" value="F:ATP binding"/>
    <property type="evidence" value="ECO:0007669"/>
    <property type="project" value="UniProtKB-KW"/>
</dbReference>
<dbReference type="PANTHER" id="PTHR43152">
    <property type="entry name" value="UVRABC SYSTEM PROTEIN A"/>
    <property type="match status" value="1"/>
</dbReference>
<evidence type="ECO:0000256" key="11">
    <source>
        <dbReference type="ARBA" id="ARBA00038000"/>
    </source>
</evidence>
<keyword evidence="8" id="KW-0267">Excision nuclease</keyword>
<dbReference type="PANTHER" id="PTHR43152:SF3">
    <property type="entry name" value="UVRABC SYSTEM PROTEIN A"/>
    <property type="match status" value="1"/>
</dbReference>
<organism evidence="15 16">
    <name type="scientific">Corynebacterium variabile</name>
    <dbReference type="NCBI Taxonomy" id="1727"/>
    <lineage>
        <taxon>Bacteria</taxon>
        <taxon>Bacillati</taxon>
        <taxon>Actinomycetota</taxon>
        <taxon>Actinomycetes</taxon>
        <taxon>Mycobacteriales</taxon>
        <taxon>Corynebacteriaceae</taxon>
        <taxon>Corynebacterium</taxon>
    </lineage>
</organism>
<protein>
    <recommendedName>
        <fullName evidence="12">UvrABC system protein A</fullName>
    </recommendedName>
    <alternativeName>
        <fullName evidence="13">Excinuclease ABC subunit A</fullName>
    </alternativeName>
</protein>